<dbReference type="KEGG" id="rher:EHE19_003300"/>
<name>A0A4U7JHM5_9FIRM</name>
<proteinExistence type="inferred from homology"/>
<dbReference type="PANTHER" id="PTHR46566:SF2">
    <property type="entry name" value="ATP-DEPENDENT 6-PHOSPHOFRUCTOKINASE ISOZYME 2"/>
    <property type="match status" value="1"/>
</dbReference>
<dbReference type="GO" id="GO:2001059">
    <property type="term" value="P:D-tagatose 6-phosphate catabolic process"/>
    <property type="evidence" value="ECO:0007669"/>
    <property type="project" value="UniProtKB-UniPathway"/>
</dbReference>
<evidence type="ECO:0000313" key="8">
    <source>
        <dbReference type="EMBL" id="QNU67557.1"/>
    </source>
</evidence>
<gene>
    <name evidence="8" type="ORF">EHE19_003300</name>
</gene>
<keyword evidence="4 8" id="KW-0418">Kinase</keyword>
<dbReference type="Proteomes" id="UP000306409">
    <property type="component" value="Chromosome"/>
</dbReference>
<evidence type="ECO:0000256" key="1">
    <source>
        <dbReference type="ARBA" id="ARBA00005380"/>
    </source>
</evidence>
<dbReference type="SUPFAM" id="SSF53613">
    <property type="entry name" value="Ribokinase-like"/>
    <property type="match status" value="1"/>
</dbReference>
<dbReference type="PANTHER" id="PTHR46566">
    <property type="entry name" value="1-PHOSPHOFRUCTOKINASE-RELATED"/>
    <property type="match status" value="1"/>
</dbReference>
<evidence type="ECO:0000256" key="5">
    <source>
        <dbReference type="ARBA" id="ARBA00022840"/>
    </source>
</evidence>
<feature type="domain" description="Carbohydrate kinase PfkB" evidence="7">
    <location>
        <begin position="12"/>
        <end position="282"/>
    </location>
</feature>
<dbReference type="AlphaFoldDB" id="A0A4U7JHM5"/>
<comment type="similarity">
    <text evidence="6">Belongs to the carbohydrate kinase PfkB family. LacC subfamily.</text>
</comment>
<evidence type="ECO:0000256" key="4">
    <source>
        <dbReference type="ARBA" id="ARBA00022777"/>
    </source>
</evidence>
<comment type="pathway">
    <text evidence="6">Carbohydrate metabolism; D-tagatose 6-phosphate degradation; D-glyceraldehyde 3-phosphate and glycerone phosphate from D-tagatose 6-phosphate: step 1/2.</text>
</comment>
<dbReference type="GO" id="GO:0009024">
    <property type="term" value="F:tagatose-6-phosphate kinase activity"/>
    <property type="evidence" value="ECO:0007669"/>
    <property type="project" value="UniProtKB-EC"/>
</dbReference>
<reference evidence="8 9" key="1">
    <citation type="submission" date="2020-09" db="EMBL/GenBank/DDBJ databases">
        <title>Characterization and genome sequencing of Ruminiclostridium sp. nov. MA18.</title>
        <authorList>
            <person name="Rettenmaier R."/>
            <person name="Kowollik M.-L."/>
            <person name="Liebl W."/>
            <person name="Zverlov V."/>
        </authorList>
    </citation>
    <scope>NUCLEOTIDE SEQUENCE [LARGE SCALE GENOMIC DNA]</scope>
    <source>
        <strain evidence="8 9">MA18</strain>
    </source>
</reference>
<comment type="catalytic activity">
    <reaction evidence="6">
        <text>D-tagatofuranose 6-phosphate + ATP = D-tagatofuranose 1,6-bisphosphate + ADP + H(+)</text>
        <dbReference type="Rhea" id="RHEA:12420"/>
        <dbReference type="ChEBI" id="CHEBI:15378"/>
        <dbReference type="ChEBI" id="CHEBI:30616"/>
        <dbReference type="ChEBI" id="CHEBI:58694"/>
        <dbReference type="ChEBI" id="CHEBI:58695"/>
        <dbReference type="ChEBI" id="CHEBI:456216"/>
        <dbReference type="EC" id="2.7.1.144"/>
    </reaction>
</comment>
<dbReference type="GO" id="GO:0005988">
    <property type="term" value="P:lactose metabolic process"/>
    <property type="evidence" value="ECO:0007669"/>
    <property type="project" value="UniProtKB-KW"/>
</dbReference>
<keyword evidence="2 6" id="KW-0808">Transferase</keyword>
<dbReference type="GO" id="GO:0005524">
    <property type="term" value="F:ATP binding"/>
    <property type="evidence" value="ECO:0007669"/>
    <property type="project" value="UniProtKB-KW"/>
</dbReference>
<keyword evidence="3 6" id="KW-0547">Nucleotide-binding</keyword>
<dbReference type="InterPro" id="IPR011611">
    <property type="entry name" value="PfkB_dom"/>
</dbReference>
<dbReference type="PROSITE" id="PS00584">
    <property type="entry name" value="PFKB_KINASES_2"/>
    <property type="match status" value="1"/>
</dbReference>
<keyword evidence="6" id="KW-0423">Lactose metabolism</keyword>
<dbReference type="RefSeq" id="WP_137697599.1">
    <property type="nucleotide sequence ID" value="NZ_CP061336.1"/>
</dbReference>
<evidence type="ECO:0000313" key="9">
    <source>
        <dbReference type="Proteomes" id="UP000306409"/>
    </source>
</evidence>
<dbReference type="EMBL" id="CP061336">
    <property type="protein sequence ID" value="QNU67557.1"/>
    <property type="molecule type" value="Genomic_DNA"/>
</dbReference>
<dbReference type="GO" id="GO:0005829">
    <property type="term" value="C:cytosol"/>
    <property type="evidence" value="ECO:0007669"/>
    <property type="project" value="TreeGrafter"/>
</dbReference>
<dbReference type="PIRSF" id="PIRSF000535">
    <property type="entry name" value="1PFK/6PFK/LacC"/>
    <property type="match status" value="1"/>
</dbReference>
<dbReference type="CDD" id="cd01164">
    <property type="entry name" value="FruK_PfkB_like"/>
    <property type="match status" value="1"/>
</dbReference>
<organism evidence="8 9">
    <name type="scientific">Ruminiclostridium herbifermentans</name>
    <dbReference type="NCBI Taxonomy" id="2488810"/>
    <lineage>
        <taxon>Bacteria</taxon>
        <taxon>Bacillati</taxon>
        <taxon>Bacillota</taxon>
        <taxon>Clostridia</taxon>
        <taxon>Eubacteriales</taxon>
        <taxon>Oscillospiraceae</taxon>
        <taxon>Ruminiclostridium</taxon>
    </lineage>
</organism>
<dbReference type="OrthoDB" id="9801219at2"/>
<evidence type="ECO:0000259" key="7">
    <source>
        <dbReference type="Pfam" id="PF00294"/>
    </source>
</evidence>
<dbReference type="GO" id="GO:0016052">
    <property type="term" value="P:carbohydrate catabolic process"/>
    <property type="evidence" value="ECO:0007669"/>
    <property type="project" value="UniProtKB-ARBA"/>
</dbReference>
<accession>A0A4U7JHM5</accession>
<evidence type="ECO:0000256" key="3">
    <source>
        <dbReference type="ARBA" id="ARBA00022741"/>
    </source>
</evidence>
<dbReference type="GO" id="GO:0008443">
    <property type="term" value="F:phosphofructokinase activity"/>
    <property type="evidence" value="ECO:0007669"/>
    <property type="project" value="UniProtKB-ARBA"/>
</dbReference>
<dbReference type="UniPathway" id="UPA00704">
    <property type="reaction ID" value="UER00715"/>
</dbReference>
<dbReference type="Pfam" id="PF00294">
    <property type="entry name" value="PfkB"/>
    <property type="match status" value="1"/>
</dbReference>
<dbReference type="InterPro" id="IPR029056">
    <property type="entry name" value="Ribokinase-like"/>
</dbReference>
<evidence type="ECO:0000256" key="6">
    <source>
        <dbReference type="PIRNR" id="PIRNR000535"/>
    </source>
</evidence>
<dbReference type="NCBIfam" id="TIGR03168">
    <property type="entry name" value="1-PFK"/>
    <property type="match status" value="1"/>
</dbReference>
<dbReference type="EC" id="2.7.1.144" evidence="6"/>
<dbReference type="GO" id="GO:0044281">
    <property type="term" value="P:small molecule metabolic process"/>
    <property type="evidence" value="ECO:0007669"/>
    <property type="project" value="UniProtKB-ARBA"/>
</dbReference>
<dbReference type="InterPro" id="IPR002173">
    <property type="entry name" value="Carboh/pur_kinase_PfkB_CS"/>
</dbReference>
<keyword evidence="9" id="KW-1185">Reference proteome</keyword>
<dbReference type="Gene3D" id="3.40.1190.20">
    <property type="match status" value="1"/>
</dbReference>
<protein>
    <recommendedName>
        <fullName evidence="6">Tagatose-6-phosphate kinase</fullName>
        <ecNumber evidence="6">2.7.1.144</ecNumber>
    </recommendedName>
</protein>
<sequence length="309" mass="33497">MITVLSLSPAIDKIYVIDSFRAGELYRVNNCIQSAGGKGINVARVSRMLEAEVAVLGFKAGNTGQWLEDNILKTGAKSYLIEVEGQSRTNNNIIDKVNNRETEILEEGPTISDYSWQSFLESFNKNIKQTKVLVCSGGLPKGLGADTYANLIDEANKLGIKTILDASGDVLKQGINAKPYLIKPNLRELSTYYKSHFTTDSEILKACREIINIGVKVVVTSLGAEGALLVSENAAYKAYPVNVNVINTIGSGDSMVAGISTGLAKGLGLEECFRLGVACASSNTEFLEIGLINNERVEQLRKDIVIERI</sequence>
<comment type="similarity">
    <text evidence="1">Belongs to the carbohydrate kinase pfkB family.</text>
</comment>
<keyword evidence="5 6" id="KW-0067">ATP-binding</keyword>
<dbReference type="FunFam" id="3.40.1190.20:FF:000001">
    <property type="entry name" value="Phosphofructokinase"/>
    <property type="match status" value="1"/>
</dbReference>
<dbReference type="InterPro" id="IPR017583">
    <property type="entry name" value="Tagatose/fructose_Pkinase"/>
</dbReference>
<evidence type="ECO:0000256" key="2">
    <source>
        <dbReference type="ARBA" id="ARBA00022679"/>
    </source>
</evidence>